<keyword evidence="11 15" id="KW-0472">Membrane</keyword>
<dbReference type="NCBIfam" id="TIGR01007">
    <property type="entry name" value="eps_fam"/>
    <property type="match status" value="1"/>
</dbReference>
<evidence type="ECO:0000256" key="11">
    <source>
        <dbReference type="ARBA" id="ARBA00023136"/>
    </source>
</evidence>
<sequence length="738" mass="81329">MTAMNRSNLEYYKDTQIDLATILRTLFDHKKLITVVVVLFTLLGAFYAVVATPVYQANAMIQIEPKKVGLDATPQLNTKPASVSEAVTEIELIKSRTVLGKVVSDLKLDVVATPRYFPAIGRYMAREFTPTGSEKLAAPLFGLDAFAWGGEKIEVFNLDVPANLQGERLTLIAGPNGTYRLVDADGAPLLSGRVGEVSQGNGITLQLAELTARPGTEFRLVKNRLLNTSLDYQQRLRVAESGKDSGIVYLSINDTDPVQANRVLDEVSRLYVRQNVERSSAEAAQRLDFLRSQLPVVRKELEKSEEALHAFQMRTKSVDITLETKALLDQMVAYDAQLSELRLKRTDLDRLYTRQHPASAALSQQISQIETQKASLQAQIKGLPETQQELLRLTRDMQVTTQTYTLVLNKSQEQDIIRAGNIGNVRIIDKADSNVEEPVKPMRAVIVLVAMLLGTLVAVAIIFIRQAFYRGVENPEVIENLGMPVYASLPLSRQQERLQKKRGKGVTNRESRLLSVAAPSELAIESLRSLRTSLHFAMMEARNNVLMITSPMPGVGKSFVSANLAVIIAQAGKRVLLIDGDMRKGYLHRSFGLQPKHGLSDALAARLGNTEVINATEVDNLHLIACGFAAPNPSELLMHDNFSKLLRELSPHYDLVIIDTPPVIAVTDASLIGRQAGTTLLVARFGQSSVKEIEVSKRRLAQNGVLVKGAIFNGVIRKASTAEYDCAAYGYDYSPSKK</sequence>
<dbReference type="EMBL" id="CP009533">
    <property type="protein sequence ID" value="AIS19224.1"/>
    <property type="molecule type" value="Genomic_DNA"/>
</dbReference>
<evidence type="ECO:0000256" key="14">
    <source>
        <dbReference type="SAM" id="Coils"/>
    </source>
</evidence>
<dbReference type="AlphaFoldDB" id="A0A089YUC6"/>
<accession>A0A089YUC6</accession>
<keyword evidence="20" id="KW-1185">Reference proteome</keyword>
<feature type="transmembrane region" description="Helical" evidence="15">
    <location>
        <begin position="32"/>
        <end position="55"/>
    </location>
</feature>
<comment type="catalytic activity">
    <reaction evidence="13">
        <text>L-tyrosyl-[protein] + ATP = O-phospho-L-tyrosyl-[protein] + ADP + H(+)</text>
        <dbReference type="Rhea" id="RHEA:10596"/>
        <dbReference type="Rhea" id="RHEA-COMP:10136"/>
        <dbReference type="Rhea" id="RHEA-COMP:20101"/>
        <dbReference type="ChEBI" id="CHEBI:15378"/>
        <dbReference type="ChEBI" id="CHEBI:30616"/>
        <dbReference type="ChEBI" id="CHEBI:46858"/>
        <dbReference type="ChEBI" id="CHEBI:61978"/>
        <dbReference type="ChEBI" id="CHEBI:456216"/>
    </reaction>
</comment>
<feature type="domain" description="Tyrosine-protein kinase G-rich" evidence="18">
    <location>
        <begin position="385"/>
        <end position="467"/>
    </location>
</feature>
<dbReference type="GO" id="GO:0004715">
    <property type="term" value="F:non-membrane spanning protein tyrosine kinase activity"/>
    <property type="evidence" value="ECO:0007669"/>
    <property type="project" value="UniProtKB-EC"/>
</dbReference>
<reference evidence="19 20" key="1">
    <citation type="journal article" date="2015" name="J. Biotechnol.">
        <title>Complete genome sequence of Pseudomonas rhizosphaerae IH5T (=DSM 16299T), a phosphate-solubilizing rhizobacterium for bacterial biofertilizer.</title>
        <authorList>
            <person name="Kwak Y."/>
            <person name="Jung B.K."/>
            <person name="Shin J.H."/>
        </authorList>
    </citation>
    <scope>NUCLEOTIDE SEQUENCE [LARGE SCALE GENOMIC DNA]</scope>
    <source>
        <strain evidence="19">DSM 16299</strain>
    </source>
</reference>
<dbReference type="GO" id="GO:0005886">
    <property type="term" value="C:plasma membrane"/>
    <property type="evidence" value="ECO:0007669"/>
    <property type="project" value="UniProtKB-SubCell"/>
</dbReference>
<evidence type="ECO:0000256" key="10">
    <source>
        <dbReference type="ARBA" id="ARBA00022989"/>
    </source>
</evidence>
<feature type="coiled-coil region" evidence="14">
    <location>
        <begin position="273"/>
        <end position="307"/>
    </location>
</feature>
<keyword evidence="5 19" id="KW-0808">Transferase</keyword>
<keyword evidence="4" id="KW-0997">Cell inner membrane</keyword>
<keyword evidence="9" id="KW-0067">ATP-binding</keyword>
<gene>
    <name evidence="19" type="ORF">LT40_18225</name>
</gene>
<evidence type="ECO:0000256" key="6">
    <source>
        <dbReference type="ARBA" id="ARBA00022692"/>
    </source>
</evidence>
<protein>
    <submittedName>
        <fullName evidence="19">Tyrosine protein kinase</fullName>
        <ecNumber evidence="19">2.7.10.2</ecNumber>
    </submittedName>
</protein>
<dbReference type="FunFam" id="3.40.50.300:FF:000527">
    <property type="entry name" value="Tyrosine-protein kinase etk"/>
    <property type="match status" value="1"/>
</dbReference>
<feature type="domain" description="Polysaccharide chain length determinant N-terminal" evidence="16">
    <location>
        <begin position="16"/>
        <end position="106"/>
    </location>
</feature>
<dbReference type="InterPro" id="IPR005702">
    <property type="entry name" value="Wzc-like_C"/>
</dbReference>
<dbReference type="OrthoDB" id="9775724at2"/>
<dbReference type="STRING" id="216142.LT40_18225"/>
<evidence type="ECO:0000256" key="13">
    <source>
        <dbReference type="ARBA" id="ARBA00053015"/>
    </source>
</evidence>
<dbReference type="InterPro" id="IPR050445">
    <property type="entry name" value="Bact_polysacc_biosynth/exp"/>
</dbReference>
<dbReference type="SUPFAM" id="SSF52540">
    <property type="entry name" value="P-loop containing nucleoside triphosphate hydrolases"/>
    <property type="match status" value="1"/>
</dbReference>
<dbReference type="Pfam" id="PF02706">
    <property type="entry name" value="Wzz"/>
    <property type="match status" value="1"/>
</dbReference>
<proteinExistence type="inferred from homology"/>
<dbReference type="Gene3D" id="3.40.50.300">
    <property type="entry name" value="P-loop containing nucleotide triphosphate hydrolases"/>
    <property type="match status" value="1"/>
</dbReference>
<evidence type="ECO:0000256" key="8">
    <source>
        <dbReference type="ARBA" id="ARBA00022777"/>
    </source>
</evidence>
<evidence type="ECO:0000313" key="19">
    <source>
        <dbReference type="EMBL" id="AIS19224.1"/>
    </source>
</evidence>
<dbReference type="HOGENOM" id="CLU_009912_0_0_6"/>
<evidence type="ECO:0000256" key="3">
    <source>
        <dbReference type="ARBA" id="ARBA00022475"/>
    </source>
</evidence>
<dbReference type="EC" id="2.7.10.2" evidence="19"/>
<evidence type="ECO:0000313" key="20">
    <source>
        <dbReference type="Proteomes" id="UP000029499"/>
    </source>
</evidence>
<dbReference type="InterPro" id="IPR032807">
    <property type="entry name" value="GNVR"/>
</dbReference>
<dbReference type="InterPro" id="IPR025669">
    <property type="entry name" value="AAA_dom"/>
</dbReference>
<dbReference type="GO" id="GO:0042802">
    <property type="term" value="F:identical protein binding"/>
    <property type="evidence" value="ECO:0007669"/>
    <property type="project" value="UniProtKB-ARBA"/>
</dbReference>
<keyword evidence="14" id="KW-0175">Coiled coil</keyword>
<dbReference type="CDD" id="cd05387">
    <property type="entry name" value="BY-kinase"/>
    <property type="match status" value="1"/>
</dbReference>
<organism evidence="19 20">
    <name type="scientific">Pseudomonas rhizosphaerae</name>
    <dbReference type="NCBI Taxonomy" id="216142"/>
    <lineage>
        <taxon>Bacteria</taxon>
        <taxon>Pseudomonadati</taxon>
        <taxon>Pseudomonadota</taxon>
        <taxon>Gammaproteobacteria</taxon>
        <taxon>Pseudomonadales</taxon>
        <taxon>Pseudomonadaceae</taxon>
        <taxon>Pseudomonas</taxon>
    </lineage>
</organism>
<dbReference type="GO" id="GO:0005524">
    <property type="term" value="F:ATP binding"/>
    <property type="evidence" value="ECO:0007669"/>
    <property type="project" value="UniProtKB-KW"/>
</dbReference>
<dbReference type="PANTHER" id="PTHR32309:SF32">
    <property type="entry name" value="TYROSINE-PROTEIN KINASE ETK-RELATED"/>
    <property type="match status" value="1"/>
</dbReference>
<dbReference type="Pfam" id="PF23607">
    <property type="entry name" value="WZC_N"/>
    <property type="match status" value="1"/>
</dbReference>
<name>A0A089YUC6_9PSED</name>
<dbReference type="RefSeq" id="WP_043192444.1">
    <property type="nucleotide sequence ID" value="NZ_CP009533.1"/>
</dbReference>
<evidence type="ECO:0000256" key="5">
    <source>
        <dbReference type="ARBA" id="ARBA00022679"/>
    </source>
</evidence>
<evidence type="ECO:0000256" key="4">
    <source>
        <dbReference type="ARBA" id="ARBA00022519"/>
    </source>
</evidence>
<dbReference type="InterPro" id="IPR003856">
    <property type="entry name" value="LPS_length_determ_N"/>
</dbReference>
<keyword evidence="10 15" id="KW-1133">Transmembrane helix</keyword>
<feature type="transmembrane region" description="Helical" evidence="15">
    <location>
        <begin position="444"/>
        <end position="464"/>
    </location>
</feature>
<feature type="domain" description="AAA" evidence="17">
    <location>
        <begin position="553"/>
        <end position="666"/>
    </location>
</feature>
<dbReference type="PANTHER" id="PTHR32309">
    <property type="entry name" value="TYROSINE-PROTEIN KINASE"/>
    <property type="match status" value="1"/>
</dbReference>
<keyword evidence="12" id="KW-0829">Tyrosine-protein kinase</keyword>
<keyword evidence="6 15" id="KW-0812">Transmembrane</keyword>
<dbReference type="InterPro" id="IPR027417">
    <property type="entry name" value="P-loop_NTPase"/>
</dbReference>
<comment type="similarity">
    <text evidence="2">Belongs to the etk/wzc family.</text>
</comment>
<evidence type="ECO:0000256" key="7">
    <source>
        <dbReference type="ARBA" id="ARBA00022741"/>
    </source>
</evidence>
<dbReference type="Proteomes" id="UP000029499">
    <property type="component" value="Chromosome"/>
</dbReference>
<keyword evidence="8 19" id="KW-0418">Kinase</keyword>
<evidence type="ECO:0000259" key="18">
    <source>
        <dbReference type="Pfam" id="PF13807"/>
    </source>
</evidence>
<dbReference type="Pfam" id="PF13614">
    <property type="entry name" value="AAA_31"/>
    <property type="match status" value="1"/>
</dbReference>
<evidence type="ECO:0000256" key="1">
    <source>
        <dbReference type="ARBA" id="ARBA00004429"/>
    </source>
</evidence>
<evidence type="ECO:0000259" key="16">
    <source>
        <dbReference type="Pfam" id="PF02706"/>
    </source>
</evidence>
<dbReference type="eggNOG" id="COG0489">
    <property type="taxonomic scope" value="Bacteria"/>
</dbReference>
<dbReference type="Pfam" id="PF13807">
    <property type="entry name" value="GNVR"/>
    <property type="match status" value="1"/>
</dbReference>
<dbReference type="eggNOG" id="COG3206">
    <property type="taxonomic scope" value="Bacteria"/>
</dbReference>
<evidence type="ECO:0000256" key="12">
    <source>
        <dbReference type="ARBA" id="ARBA00023137"/>
    </source>
</evidence>
<evidence type="ECO:0000256" key="15">
    <source>
        <dbReference type="SAM" id="Phobius"/>
    </source>
</evidence>
<keyword evidence="3" id="KW-1003">Cell membrane</keyword>
<evidence type="ECO:0000256" key="9">
    <source>
        <dbReference type="ARBA" id="ARBA00022840"/>
    </source>
</evidence>
<dbReference type="KEGG" id="prh:LT40_18225"/>
<comment type="subcellular location">
    <subcellularLocation>
        <location evidence="1">Cell inner membrane</location>
        <topology evidence="1">Multi-pass membrane protein</topology>
    </subcellularLocation>
</comment>
<evidence type="ECO:0000259" key="17">
    <source>
        <dbReference type="Pfam" id="PF13614"/>
    </source>
</evidence>
<evidence type="ECO:0000256" key="2">
    <source>
        <dbReference type="ARBA" id="ARBA00008883"/>
    </source>
</evidence>
<keyword evidence="7" id="KW-0547">Nucleotide-binding</keyword>